<dbReference type="EMBL" id="JAEHNY010000013">
    <property type="protein sequence ID" value="MBI6121023.1"/>
    <property type="molecule type" value="Genomic_DNA"/>
</dbReference>
<proteinExistence type="predicted"/>
<comment type="caution">
    <text evidence="4">The sequence shown here is derived from an EMBL/GenBank/DDBJ whole genome shotgun (WGS) entry which is preliminary data.</text>
</comment>
<keyword evidence="2" id="KW-0812">Transmembrane</keyword>
<evidence type="ECO:0000313" key="5">
    <source>
        <dbReference type="Proteomes" id="UP000635665"/>
    </source>
</evidence>
<dbReference type="InterPro" id="IPR027417">
    <property type="entry name" value="P-loop_NTPase"/>
</dbReference>
<dbReference type="InterPro" id="IPR045063">
    <property type="entry name" value="Dynamin_N"/>
</dbReference>
<evidence type="ECO:0000259" key="3">
    <source>
        <dbReference type="Pfam" id="PF00350"/>
    </source>
</evidence>
<keyword evidence="2" id="KW-1133">Transmembrane helix</keyword>
<feature type="transmembrane region" description="Helical" evidence="2">
    <location>
        <begin position="6"/>
        <end position="24"/>
    </location>
</feature>
<reference evidence="4 5" key="1">
    <citation type="submission" date="2020-12" db="EMBL/GenBank/DDBJ databases">
        <title>Salegentibacter orientalis sp. nov., isolated from costal sediment.</title>
        <authorList>
            <person name="Lian F.-B."/>
        </authorList>
    </citation>
    <scope>NUCLEOTIDE SEQUENCE [LARGE SCALE GENOMIC DNA]</scope>
    <source>
        <strain evidence="4 5">F60176</strain>
    </source>
</reference>
<feature type="coiled-coil region" evidence="1">
    <location>
        <begin position="557"/>
        <end position="587"/>
    </location>
</feature>
<evidence type="ECO:0000313" key="4">
    <source>
        <dbReference type="EMBL" id="MBI6121023.1"/>
    </source>
</evidence>
<name>A0ABS0TM01_9FLAO</name>
<evidence type="ECO:0000256" key="1">
    <source>
        <dbReference type="SAM" id="Coils"/>
    </source>
</evidence>
<keyword evidence="5" id="KW-1185">Reference proteome</keyword>
<dbReference type="Proteomes" id="UP000635665">
    <property type="component" value="Unassembled WGS sequence"/>
</dbReference>
<dbReference type="SUPFAM" id="SSF52540">
    <property type="entry name" value="P-loop containing nucleoside triphosphate hydrolases"/>
    <property type="match status" value="1"/>
</dbReference>
<evidence type="ECO:0000256" key="2">
    <source>
        <dbReference type="SAM" id="Phobius"/>
    </source>
</evidence>
<dbReference type="Gene3D" id="3.40.50.300">
    <property type="entry name" value="P-loop containing nucleotide triphosphate hydrolases"/>
    <property type="match status" value="1"/>
</dbReference>
<organism evidence="4 5">
    <name type="scientific">Salegentibacter maritimus</name>
    <dbReference type="NCBI Taxonomy" id="2794347"/>
    <lineage>
        <taxon>Bacteria</taxon>
        <taxon>Pseudomonadati</taxon>
        <taxon>Bacteroidota</taxon>
        <taxon>Flavobacteriia</taxon>
        <taxon>Flavobacteriales</taxon>
        <taxon>Flavobacteriaceae</taxon>
        <taxon>Salegentibacter</taxon>
    </lineage>
</organism>
<gene>
    <name evidence="4" type="ORF">I6U50_13420</name>
</gene>
<feature type="coiled-coil region" evidence="1">
    <location>
        <begin position="447"/>
        <end position="484"/>
    </location>
</feature>
<sequence length="595" mass="68439">MDNTTIIFLIIAVLSGVGLTLIYLSRTKSKSITPTDALSLDFRLKEELDLKENNRTTVYEQKGVDDNELKKEDSQLRSRLEELEEEVADLEDEISELGIRNKRIKEEKDALDDKIYRLEKEKGEILDVKMENEKKLDEIIKLNCTQKERLDFVSDLLNAHNATNEEFQEKDHKTWEIFSFIADNLGPRLSFLNNNIIDDNYFEKCWNWRNQEIKTWIKNKKVVAIVGEFSAGKTSIVNRILKQDDPNALELPVKSTETTAVPTYISQGKDFNCQFYSSSGDLKNISSTSFQKITKSVIDDMNISSIVKYFVLSYKNENLSDISILDTPGFSSTSEEIISKTTEVVKEADALFWVVDANTGEINNSSVDVLKENLNGVPLYIIINKSDTKSQSDLESLIEKVEETLNRNGITYQKVIPFSKKMKADCLIDILNSVSPRENPDIISELIEQIDWTLMNANRELKELKSAQIDLENQVANKKQILENLISDIDHSVEDIERAVEFKDSFWGEDYHKISKSNYKKFENGKNKIVSSNSHLPASINEFFDILHLQSENREAVYEQKSKIRNLEDAKKDFEELINYYNHLQNTGILKLINQ</sequence>
<dbReference type="PANTHER" id="PTHR42714">
    <property type="entry name" value="TRNA MODIFICATION GTPASE GTPBP3"/>
    <property type="match status" value="1"/>
</dbReference>
<feature type="domain" description="Dynamin N-terminal" evidence="3">
    <location>
        <begin position="223"/>
        <end position="374"/>
    </location>
</feature>
<keyword evidence="2" id="KW-0472">Membrane</keyword>
<dbReference type="Pfam" id="PF00350">
    <property type="entry name" value="Dynamin_N"/>
    <property type="match status" value="1"/>
</dbReference>
<feature type="coiled-coil region" evidence="1">
    <location>
        <begin position="66"/>
        <end position="121"/>
    </location>
</feature>
<dbReference type="RefSeq" id="WP_198639212.1">
    <property type="nucleotide sequence ID" value="NZ_JAEHNY010000013.1"/>
</dbReference>
<keyword evidence="1" id="KW-0175">Coiled coil</keyword>
<accession>A0ABS0TM01</accession>
<dbReference type="PANTHER" id="PTHR42714:SF6">
    <property type="entry name" value="TRANSLATION INITIATION FACTOR IF-2"/>
    <property type="match status" value="1"/>
</dbReference>
<protein>
    <submittedName>
        <fullName evidence="4">Dynamin family protein</fullName>
    </submittedName>
</protein>